<keyword evidence="3 9" id="KW-0732">Signal</keyword>
<dbReference type="AlphaFoldDB" id="A0A3Q3RVE0"/>
<evidence type="ECO:0000256" key="4">
    <source>
        <dbReference type="ARBA" id="ARBA00022737"/>
    </source>
</evidence>
<evidence type="ECO:0000256" key="6">
    <source>
        <dbReference type="ARBA" id="ARBA00023180"/>
    </source>
</evidence>
<evidence type="ECO:0000256" key="1">
    <source>
        <dbReference type="ARBA" id="ARBA00004613"/>
    </source>
</evidence>
<dbReference type="GO" id="GO:0031638">
    <property type="term" value="P:zymogen activation"/>
    <property type="evidence" value="ECO:0007669"/>
    <property type="project" value="TreeGrafter"/>
</dbReference>
<dbReference type="PANTHER" id="PTHR48071">
    <property type="entry name" value="SRCR DOMAIN-CONTAINING PROTEIN"/>
    <property type="match status" value="1"/>
</dbReference>
<feature type="domain" description="SRCR" evidence="10">
    <location>
        <begin position="222"/>
        <end position="322"/>
    </location>
</feature>
<sequence length="667" mass="72044">MDHLLVLLLLLWSSGLQTEGKQKSTEPVRLVGGDTLCAGTLEVKYKRDWKPVDGDDWTLETDVCQQLDCGSAISVERRKGSKRSEWKSMSDCVKSGSALEECLTPSFSSSSIYLTCSDFARLVNGTSLCSGILEVKSNQWWSSVCEADFDQRDAEVVCRELGCGAPLVLQGVLYGEVGTPMWNREFQCGGHESALLDCRSSDSVRNTCSPGKAVGLTCSEPVRLVGGNSRCAGTLEVKHKGDWRPVDGYGWTLKTAAIACRELNCGSAVSDGQKIGFSKISTWWFRSDCVQSGSAVRDCVTSDSSYSICNLTCSDSVRLVNGTSLCSGRLEVKSNQRWSSMCEADFDQRDAEVVCRELGCGAPLVLQGGLYGEVKAPMWTREFQCGGHESALLDCRSSDSDRNTCSPGKAVGLTCSEPVRLVGGNSRCAGTLEVKHKGDLRPVDGYGWTLKTAAVACRELNCGSAVSVELQEFSGGPVWTINSRCVQSGSALRECVQTISTHYILNLTCSDLVQPIIFASTYVDTVSKAQQQGLQILRGSYFTISCSIQPQYPGGSFQLSFTSSSTAHNYTQPAANHSAHFLFPAAKPTHQGNYTCVYQVYVSSHNISSESHQLSVTVSGKLNQRNCSTAGTWTGLDGPLSSRKTKLVVLVLRHASCNISRTMLAAG</sequence>
<dbReference type="PROSITE" id="PS50287">
    <property type="entry name" value="SRCR_2"/>
    <property type="match status" value="5"/>
</dbReference>
<dbReference type="STRING" id="205130.ENSMAMP00000011015"/>
<dbReference type="Ensembl" id="ENSMAMT00000011299.2">
    <property type="protein sequence ID" value="ENSMAMP00000011015.1"/>
    <property type="gene ID" value="ENSMAMG00000007455.2"/>
</dbReference>
<feature type="disulfide bond" evidence="8">
    <location>
        <begin position="385"/>
        <end position="395"/>
    </location>
</feature>
<dbReference type="InterPro" id="IPR036179">
    <property type="entry name" value="Ig-like_dom_sf"/>
</dbReference>
<feature type="disulfide bond" evidence="8">
    <location>
        <begin position="485"/>
        <end position="495"/>
    </location>
</feature>
<keyword evidence="6" id="KW-0325">Glycoprotein</keyword>
<dbReference type="PANTHER" id="PTHR48071:SF15">
    <property type="entry name" value="SRCR DOMAIN-CONTAINING PROTEIN"/>
    <property type="match status" value="1"/>
</dbReference>
<evidence type="ECO:0000256" key="9">
    <source>
        <dbReference type="SAM" id="SignalP"/>
    </source>
</evidence>
<comment type="caution">
    <text evidence="8">Lacks conserved residue(s) required for the propagation of feature annotation.</text>
</comment>
<keyword evidence="5 8" id="KW-1015">Disulfide bond</keyword>
<dbReference type="InterPro" id="IPR013151">
    <property type="entry name" value="Immunoglobulin_dom"/>
</dbReference>
<dbReference type="InterPro" id="IPR001190">
    <property type="entry name" value="SRCR"/>
</dbReference>
<dbReference type="Proteomes" id="UP000261640">
    <property type="component" value="Unplaced"/>
</dbReference>
<evidence type="ECO:0000256" key="2">
    <source>
        <dbReference type="ARBA" id="ARBA00022525"/>
    </source>
</evidence>
<dbReference type="GO" id="GO:0005886">
    <property type="term" value="C:plasma membrane"/>
    <property type="evidence" value="ECO:0007669"/>
    <property type="project" value="TreeGrafter"/>
</dbReference>
<dbReference type="InterPro" id="IPR013783">
    <property type="entry name" value="Ig-like_fold"/>
</dbReference>
<feature type="chain" id="PRO_5018593136" description="SRCR domain-containing protein" evidence="9">
    <location>
        <begin position="19"/>
        <end position="667"/>
    </location>
</feature>
<feature type="domain" description="SRCR" evidence="10">
    <location>
        <begin position="419"/>
        <end position="520"/>
    </location>
</feature>
<organism evidence="11 12">
    <name type="scientific">Mastacembelus armatus</name>
    <name type="common">zig-zag eel</name>
    <dbReference type="NCBI Taxonomy" id="205130"/>
    <lineage>
        <taxon>Eukaryota</taxon>
        <taxon>Metazoa</taxon>
        <taxon>Chordata</taxon>
        <taxon>Craniata</taxon>
        <taxon>Vertebrata</taxon>
        <taxon>Euteleostomi</taxon>
        <taxon>Actinopterygii</taxon>
        <taxon>Neopterygii</taxon>
        <taxon>Teleostei</taxon>
        <taxon>Neoteleostei</taxon>
        <taxon>Acanthomorphata</taxon>
        <taxon>Anabantaria</taxon>
        <taxon>Synbranchiformes</taxon>
        <taxon>Mastacembelidae</taxon>
        <taxon>Mastacembelus</taxon>
    </lineage>
</organism>
<evidence type="ECO:0000313" key="11">
    <source>
        <dbReference type="Ensembl" id="ENSMAMP00000011015.1"/>
    </source>
</evidence>
<dbReference type="SMART" id="SM00202">
    <property type="entry name" value="SR"/>
    <property type="match status" value="5"/>
</dbReference>
<evidence type="ECO:0000259" key="10">
    <source>
        <dbReference type="PROSITE" id="PS50287"/>
    </source>
</evidence>
<protein>
    <recommendedName>
        <fullName evidence="10">SRCR domain-containing protein</fullName>
    </recommendedName>
</protein>
<keyword evidence="2" id="KW-0964">Secreted</keyword>
<dbReference type="FunFam" id="3.10.250.10:FF:000013">
    <property type="entry name" value="CD163 molecule like 1"/>
    <property type="match status" value="2"/>
</dbReference>
<feature type="domain" description="SRCR" evidence="10">
    <location>
        <begin position="120"/>
        <end position="219"/>
    </location>
</feature>
<feature type="domain" description="SRCR" evidence="10">
    <location>
        <begin position="28"/>
        <end position="117"/>
    </location>
</feature>
<comment type="subcellular location">
    <subcellularLocation>
        <location evidence="1">Secreted</location>
    </subcellularLocation>
</comment>
<keyword evidence="12" id="KW-1185">Reference proteome</keyword>
<keyword evidence="4" id="KW-0677">Repeat</keyword>
<proteinExistence type="predicted"/>
<dbReference type="InParanoid" id="A0A3Q3RVE0"/>
<dbReference type="Pfam" id="PF00047">
    <property type="entry name" value="ig"/>
    <property type="match status" value="1"/>
</dbReference>
<dbReference type="Gene3D" id="2.60.40.10">
    <property type="entry name" value="Immunoglobulins"/>
    <property type="match status" value="1"/>
</dbReference>
<feature type="disulfide bond" evidence="8">
    <location>
        <begin position="188"/>
        <end position="198"/>
    </location>
</feature>
<keyword evidence="7" id="KW-0393">Immunoglobulin domain</keyword>
<evidence type="ECO:0000256" key="3">
    <source>
        <dbReference type="ARBA" id="ARBA00022729"/>
    </source>
</evidence>
<dbReference type="SUPFAM" id="SSF56487">
    <property type="entry name" value="SRCR-like"/>
    <property type="match status" value="5"/>
</dbReference>
<dbReference type="Pfam" id="PF00530">
    <property type="entry name" value="SRCR"/>
    <property type="match status" value="5"/>
</dbReference>
<evidence type="ECO:0000256" key="7">
    <source>
        <dbReference type="ARBA" id="ARBA00023319"/>
    </source>
</evidence>
<dbReference type="SUPFAM" id="SSF48726">
    <property type="entry name" value="Immunoglobulin"/>
    <property type="match status" value="1"/>
</dbReference>
<evidence type="ECO:0000256" key="5">
    <source>
        <dbReference type="ARBA" id="ARBA00023157"/>
    </source>
</evidence>
<dbReference type="PRINTS" id="PR00258">
    <property type="entry name" value="SPERACTRCPTR"/>
</dbReference>
<dbReference type="GO" id="GO:0004252">
    <property type="term" value="F:serine-type endopeptidase activity"/>
    <property type="evidence" value="ECO:0007669"/>
    <property type="project" value="TreeGrafter"/>
</dbReference>
<feature type="disulfide bond" evidence="8">
    <location>
        <begin position="92"/>
        <end position="102"/>
    </location>
</feature>
<accession>A0A3Q3RVE0</accession>
<evidence type="ECO:0000256" key="8">
    <source>
        <dbReference type="PROSITE-ProRule" id="PRU00196"/>
    </source>
</evidence>
<dbReference type="Gene3D" id="3.10.250.10">
    <property type="entry name" value="SRCR-like domain"/>
    <property type="match status" value="5"/>
</dbReference>
<dbReference type="InterPro" id="IPR036772">
    <property type="entry name" value="SRCR-like_dom_sf"/>
</dbReference>
<dbReference type="GeneTree" id="ENSGT00940000163299"/>
<reference evidence="11" key="1">
    <citation type="submission" date="2025-08" db="UniProtKB">
        <authorList>
            <consortium name="Ensembl"/>
        </authorList>
    </citation>
    <scope>IDENTIFICATION</scope>
</reference>
<feature type="domain" description="SRCR" evidence="10">
    <location>
        <begin position="317"/>
        <end position="416"/>
    </location>
</feature>
<feature type="signal peptide" evidence="9">
    <location>
        <begin position="1"/>
        <end position="18"/>
    </location>
</feature>
<reference evidence="11" key="2">
    <citation type="submission" date="2025-09" db="UniProtKB">
        <authorList>
            <consortium name="Ensembl"/>
        </authorList>
    </citation>
    <scope>IDENTIFICATION</scope>
</reference>
<evidence type="ECO:0000313" key="12">
    <source>
        <dbReference type="Proteomes" id="UP000261640"/>
    </source>
</evidence>
<name>A0A3Q3RVE0_9TELE</name>
<feature type="disulfide bond" evidence="8">
    <location>
        <begin position="289"/>
        <end position="299"/>
    </location>
</feature>